<dbReference type="GeneID" id="104712228"/>
<proteinExistence type="predicted"/>
<keyword evidence="1" id="KW-0472">Membrane</keyword>
<dbReference type="Proteomes" id="UP000694864">
    <property type="component" value="Chromosome 15"/>
</dbReference>
<reference evidence="3 4" key="3">
    <citation type="submission" date="2025-05" db="UniProtKB">
        <authorList>
            <consortium name="RefSeq"/>
        </authorList>
    </citation>
    <scope>IDENTIFICATION</scope>
    <source>
        <tissue evidence="3 4">Leaf</tissue>
    </source>
</reference>
<protein>
    <submittedName>
        <fullName evidence="3">Uncharacterized protein LOC104712228</fullName>
    </submittedName>
    <submittedName>
        <fullName evidence="4">Uncharacterized protein LOC104745682</fullName>
    </submittedName>
</protein>
<dbReference type="Proteomes" id="UP000694864">
    <property type="component" value="Chromosome 9"/>
</dbReference>
<keyword evidence="2" id="KW-1185">Reference proteome</keyword>
<gene>
    <name evidence="4" type="primary">LOC104745682</name>
    <name evidence="3" type="synonym">LOC104712228</name>
</gene>
<reference evidence="2" key="2">
    <citation type="journal article" date="2014" name="Nat. Commun.">
        <title>The emerging biofuel crop Camelina sativa retains a highly undifferentiated hexaploid genome structure.</title>
        <authorList>
            <person name="Kagale S."/>
            <person name="Koh C."/>
            <person name="Nixon J."/>
            <person name="Bollina V."/>
            <person name="Clarke W.E."/>
            <person name="Tuteja R."/>
            <person name="Spillane C."/>
            <person name="Robinson S.J."/>
            <person name="Links M.G."/>
            <person name="Clarke C."/>
            <person name="Higgins E.E."/>
            <person name="Huebert T."/>
            <person name="Sharpe A.G."/>
            <person name="Parkin I.A."/>
        </authorList>
    </citation>
    <scope>NUCLEOTIDE SEQUENCE [LARGE SCALE GENOMIC DNA]</scope>
    <source>
        <strain evidence="2">r\DH55</strain>
    </source>
</reference>
<evidence type="ECO:0000256" key="1">
    <source>
        <dbReference type="SAM" id="Phobius"/>
    </source>
</evidence>
<evidence type="ECO:0000313" key="2">
    <source>
        <dbReference type="Proteomes" id="UP000694864"/>
    </source>
</evidence>
<accession>A0ABM0W3T7</accession>
<keyword evidence="1" id="KW-0812">Transmembrane</keyword>
<dbReference type="RefSeq" id="XP_010465292.1">
    <property type="nucleotide sequence ID" value="XM_010466990.2"/>
</dbReference>
<feature type="transmembrane region" description="Helical" evidence="1">
    <location>
        <begin position="31"/>
        <end position="50"/>
    </location>
</feature>
<dbReference type="RefSeq" id="XP_010427381.1">
    <property type="nucleotide sequence ID" value="XM_010429079.2"/>
</dbReference>
<reference evidence="2" key="1">
    <citation type="journal article" date="1997" name="Nucleic Acids Res.">
        <title>tRNAscan-SE: a program for improved detection of transfer RNA genes in genomic sequence.</title>
        <authorList>
            <person name="Lowe T.M."/>
            <person name="Eddy S.R."/>
        </authorList>
    </citation>
    <scope>NUCLEOTIDE SEQUENCE [LARGE SCALE GENOMIC DNA]</scope>
    <source>
        <strain evidence="2">r\DH55</strain>
    </source>
</reference>
<evidence type="ECO:0000313" key="3">
    <source>
        <dbReference type="RefSeq" id="XP_010427381.1"/>
    </source>
</evidence>
<evidence type="ECO:0000313" key="4">
    <source>
        <dbReference type="RefSeq" id="XP_010465292.1"/>
    </source>
</evidence>
<sequence>MMISPALVLAPITKSEGLFSMLAKRTFWERMTDQCAVLSILMLQVLVLVLKMQVLVLKFHVLVVDELITNFNTGRTKSYKWRISQLQNISKMLGDKEKCIT</sequence>
<name>A0ABM0W3T7_CAMSA</name>
<organism evidence="2 4">
    <name type="scientific">Camelina sativa</name>
    <name type="common">False flax</name>
    <name type="synonym">Myagrum sativum</name>
    <dbReference type="NCBI Taxonomy" id="90675"/>
    <lineage>
        <taxon>Eukaryota</taxon>
        <taxon>Viridiplantae</taxon>
        <taxon>Streptophyta</taxon>
        <taxon>Embryophyta</taxon>
        <taxon>Tracheophyta</taxon>
        <taxon>Spermatophyta</taxon>
        <taxon>Magnoliopsida</taxon>
        <taxon>eudicotyledons</taxon>
        <taxon>Gunneridae</taxon>
        <taxon>Pentapetalae</taxon>
        <taxon>rosids</taxon>
        <taxon>malvids</taxon>
        <taxon>Brassicales</taxon>
        <taxon>Brassicaceae</taxon>
        <taxon>Camelineae</taxon>
        <taxon>Camelina</taxon>
    </lineage>
</organism>
<keyword evidence="1" id="KW-1133">Transmembrane helix</keyword>
<dbReference type="GeneID" id="104745682"/>